<sequence>MNNVHMDSGNNGCNRQYFYLVLMVLNTRLHHLPYQPRSKTGLSHLDSLLASVLCFVSRLYRLSRIIVHPVEGSK</sequence>
<evidence type="ECO:0000313" key="2">
    <source>
        <dbReference type="Proteomes" id="UP000015105"/>
    </source>
</evidence>
<reference evidence="2" key="1">
    <citation type="journal article" date="2014" name="Science">
        <title>Ancient hybridizations among the ancestral genomes of bread wheat.</title>
        <authorList>
            <consortium name="International Wheat Genome Sequencing Consortium,"/>
            <person name="Marcussen T."/>
            <person name="Sandve S.R."/>
            <person name="Heier L."/>
            <person name="Spannagl M."/>
            <person name="Pfeifer M."/>
            <person name="Jakobsen K.S."/>
            <person name="Wulff B.B."/>
            <person name="Steuernagel B."/>
            <person name="Mayer K.F."/>
            <person name="Olsen O.A."/>
        </authorList>
    </citation>
    <scope>NUCLEOTIDE SEQUENCE [LARGE SCALE GENOMIC DNA]</scope>
    <source>
        <strain evidence="2">cv. AL8/78</strain>
    </source>
</reference>
<dbReference type="Gramene" id="AET3Gv21021600.8">
    <property type="protein sequence ID" value="AET3Gv21021600.8"/>
    <property type="gene ID" value="AET3Gv21021600"/>
</dbReference>
<protein>
    <submittedName>
        <fullName evidence="1">Uncharacterized protein</fullName>
    </submittedName>
</protein>
<reference evidence="2" key="2">
    <citation type="journal article" date="2017" name="Nat. Plants">
        <title>The Aegilops tauschii genome reveals multiple impacts of transposons.</title>
        <authorList>
            <person name="Zhao G."/>
            <person name="Zou C."/>
            <person name="Li K."/>
            <person name="Wang K."/>
            <person name="Li T."/>
            <person name="Gao L."/>
            <person name="Zhang X."/>
            <person name="Wang H."/>
            <person name="Yang Z."/>
            <person name="Liu X."/>
            <person name="Jiang W."/>
            <person name="Mao L."/>
            <person name="Kong X."/>
            <person name="Jiao Y."/>
            <person name="Jia J."/>
        </authorList>
    </citation>
    <scope>NUCLEOTIDE SEQUENCE [LARGE SCALE GENOMIC DNA]</scope>
    <source>
        <strain evidence="2">cv. AL8/78</strain>
    </source>
</reference>
<dbReference type="Proteomes" id="UP000015105">
    <property type="component" value="Chromosome 3D"/>
</dbReference>
<name>A0A453GHM4_AEGTS</name>
<proteinExistence type="predicted"/>
<evidence type="ECO:0000313" key="1">
    <source>
        <dbReference type="EnsemblPlants" id="AET3Gv21021600.8"/>
    </source>
</evidence>
<accession>A0A453GHM4</accession>
<reference evidence="1" key="3">
    <citation type="journal article" date="2017" name="Nature">
        <title>Genome sequence of the progenitor of the wheat D genome Aegilops tauschii.</title>
        <authorList>
            <person name="Luo M.C."/>
            <person name="Gu Y.Q."/>
            <person name="Puiu D."/>
            <person name="Wang H."/>
            <person name="Twardziok S.O."/>
            <person name="Deal K.R."/>
            <person name="Huo N."/>
            <person name="Zhu T."/>
            <person name="Wang L."/>
            <person name="Wang Y."/>
            <person name="McGuire P.E."/>
            <person name="Liu S."/>
            <person name="Long H."/>
            <person name="Ramasamy R.K."/>
            <person name="Rodriguez J.C."/>
            <person name="Van S.L."/>
            <person name="Yuan L."/>
            <person name="Wang Z."/>
            <person name="Xia Z."/>
            <person name="Xiao L."/>
            <person name="Anderson O.D."/>
            <person name="Ouyang S."/>
            <person name="Liang Y."/>
            <person name="Zimin A.V."/>
            <person name="Pertea G."/>
            <person name="Qi P."/>
            <person name="Bennetzen J.L."/>
            <person name="Dai X."/>
            <person name="Dawson M.W."/>
            <person name="Muller H.G."/>
            <person name="Kugler K."/>
            <person name="Rivarola-Duarte L."/>
            <person name="Spannagl M."/>
            <person name="Mayer K.F.X."/>
            <person name="Lu F.H."/>
            <person name="Bevan M.W."/>
            <person name="Leroy P."/>
            <person name="Li P."/>
            <person name="You F.M."/>
            <person name="Sun Q."/>
            <person name="Liu Z."/>
            <person name="Lyons E."/>
            <person name="Wicker T."/>
            <person name="Salzberg S.L."/>
            <person name="Devos K.M."/>
            <person name="Dvorak J."/>
        </authorList>
    </citation>
    <scope>NUCLEOTIDE SEQUENCE [LARGE SCALE GENOMIC DNA]</scope>
    <source>
        <strain evidence="1">cv. AL8/78</strain>
    </source>
</reference>
<dbReference type="AlphaFoldDB" id="A0A453GHM4"/>
<dbReference type="EnsemblPlants" id="AET3Gv21021600.8">
    <property type="protein sequence ID" value="AET3Gv21021600.8"/>
    <property type="gene ID" value="AET3Gv21021600"/>
</dbReference>
<reference evidence="1" key="5">
    <citation type="journal article" date="2021" name="G3 (Bethesda)">
        <title>Aegilops tauschii genome assembly Aet v5.0 features greater sequence contiguity and improved annotation.</title>
        <authorList>
            <person name="Wang L."/>
            <person name="Zhu T."/>
            <person name="Rodriguez J.C."/>
            <person name="Deal K.R."/>
            <person name="Dubcovsky J."/>
            <person name="McGuire P.E."/>
            <person name="Lux T."/>
            <person name="Spannagl M."/>
            <person name="Mayer K.F.X."/>
            <person name="Baldrich P."/>
            <person name="Meyers B.C."/>
            <person name="Huo N."/>
            <person name="Gu Y.Q."/>
            <person name="Zhou H."/>
            <person name="Devos K.M."/>
            <person name="Bennetzen J.L."/>
            <person name="Unver T."/>
            <person name="Budak H."/>
            <person name="Gulick P.J."/>
            <person name="Galiba G."/>
            <person name="Kalapos B."/>
            <person name="Nelson D.R."/>
            <person name="Li P."/>
            <person name="You F.M."/>
            <person name="Luo M.C."/>
            <person name="Dvorak J."/>
        </authorList>
    </citation>
    <scope>NUCLEOTIDE SEQUENCE [LARGE SCALE GENOMIC DNA]</scope>
    <source>
        <strain evidence="1">cv. AL8/78</strain>
    </source>
</reference>
<keyword evidence="2" id="KW-1185">Reference proteome</keyword>
<reference evidence="1" key="4">
    <citation type="submission" date="2019-03" db="UniProtKB">
        <authorList>
            <consortium name="EnsemblPlants"/>
        </authorList>
    </citation>
    <scope>IDENTIFICATION</scope>
</reference>
<organism evidence="1 2">
    <name type="scientific">Aegilops tauschii subsp. strangulata</name>
    <name type="common">Goatgrass</name>
    <dbReference type="NCBI Taxonomy" id="200361"/>
    <lineage>
        <taxon>Eukaryota</taxon>
        <taxon>Viridiplantae</taxon>
        <taxon>Streptophyta</taxon>
        <taxon>Embryophyta</taxon>
        <taxon>Tracheophyta</taxon>
        <taxon>Spermatophyta</taxon>
        <taxon>Magnoliopsida</taxon>
        <taxon>Liliopsida</taxon>
        <taxon>Poales</taxon>
        <taxon>Poaceae</taxon>
        <taxon>BOP clade</taxon>
        <taxon>Pooideae</taxon>
        <taxon>Triticodae</taxon>
        <taxon>Triticeae</taxon>
        <taxon>Triticinae</taxon>
        <taxon>Aegilops</taxon>
    </lineage>
</organism>